<accession>A0AAN8S8K0</accession>
<comment type="caution">
    <text evidence="7">The sequence shown here is derived from an EMBL/GenBank/DDBJ whole genome shotgun (WGS) entry which is preliminary data.</text>
</comment>
<keyword evidence="3 5" id="KW-0732">Signal</keyword>
<feature type="domain" description="IGFBP N-terminal" evidence="6">
    <location>
        <begin position="22"/>
        <end position="104"/>
    </location>
</feature>
<dbReference type="GO" id="GO:0009966">
    <property type="term" value="P:regulation of signal transduction"/>
    <property type="evidence" value="ECO:0007669"/>
    <property type="project" value="TreeGrafter"/>
</dbReference>
<dbReference type="InterPro" id="IPR000867">
    <property type="entry name" value="IGFBP-like"/>
</dbReference>
<dbReference type="PROSITE" id="PS51257">
    <property type="entry name" value="PROKAR_LIPOPROTEIN"/>
    <property type="match status" value="1"/>
</dbReference>
<sequence length="119" mass="12792">MWRKRWILASLVFLSWLATPTMSFSCVCSPSECEDVSKDDCPGGGTVWDPCKCCRVCARIDGEPCGGPHGFYGTCADGLDCIVATHASGKPVLAANSEGICTLISYVEWKTSKTKFKSG</sequence>
<dbReference type="EMBL" id="JAWJWE010000038">
    <property type="protein sequence ID" value="KAK6623642.1"/>
    <property type="molecule type" value="Genomic_DNA"/>
</dbReference>
<evidence type="ECO:0000256" key="3">
    <source>
        <dbReference type="ARBA" id="ARBA00022729"/>
    </source>
</evidence>
<feature type="chain" id="PRO_5042907108" description="IGFBP N-terminal domain-containing protein" evidence="5">
    <location>
        <begin position="24"/>
        <end position="119"/>
    </location>
</feature>
<evidence type="ECO:0000256" key="1">
    <source>
        <dbReference type="ARBA" id="ARBA00004613"/>
    </source>
</evidence>
<dbReference type="SUPFAM" id="SSF57184">
    <property type="entry name" value="Growth factor receptor domain"/>
    <property type="match status" value="1"/>
</dbReference>
<evidence type="ECO:0000256" key="4">
    <source>
        <dbReference type="ARBA" id="ARBA00023157"/>
    </source>
</evidence>
<organism evidence="7 8">
    <name type="scientific">Polyplax serrata</name>
    <name type="common">Common mouse louse</name>
    <dbReference type="NCBI Taxonomy" id="468196"/>
    <lineage>
        <taxon>Eukaryota</taxon>
        <taxon>Metazoa</taxon>
        <taxon>Ecdysozoa</taxon>
        <taxon>Arthropoda</taxon>
        <taxon>Hexapoda</taxon>
        <taxon>Insecta</taxon>
        <taxon>Pterygota</taxon>
        <taxon>Neoptera</taxon>
        <taxon>Paraneoptera</taxon>
        <taxon>Psocodea</taxon>
        <taxon>Troctomorpha</taxon>
        <taxon>Phthiraptera</taxon>
        <taxon>Anoplura</taxon>
        <taxon>Polyplacidae</taxon>
        <taxon>Polyplax</taxon>
    </lineage>
</organism>
<dbReference type="GO" id="GO:0001558">
    <property type="term" value="P:regulation of cell growth"/>
    <property type="evidence" value="ECO:0007669"/>
    <property type="project" value="InterPro"/>
</dbReference>
<dbReference type="Pfam" id="PF00219">
    <property type="entry name" value="IGFBP"/>
    <property type="match status" value="1"/>
</dbReference>
<keyword evidence="2" id="KW-0964">Secreted</keyword>
<dbReference type="InterPro" id="IPR011390">
    <property type="entry name" value="IGFBP_rP_mac25"/>
</dbReference>
<dbReference type="PROSITE" id="PS51323">
    <property type="entry name" value="IGFBP_N_2"/>
    <property type="match status" value="1"/>
</dbReference>
<evidence type="ECO:0000256" key="5">
    <source>
        <dbReference type="SAM" id="SignalP"/>
    </source>
</evidence>
<feature type="signal peptide" evidence="5">
    <location>
        <begin position="1"/>
        <end position="23"/>
    </location>
</feature>
<evidence type="ECO:0000259" key="6">
    <source>
        <dbReference type="PROSITE" id="PS51323"/>
    </source>
</evidence>
<dbReference type="PANTHER" id="PTHR14186:SF20">
    <property type="entry name" value="CYSTEINE-RICH MOTOR NEURON 1 PROTEIN-LIKE"/>
    <property type="match status" value="1"/>
</dbReference>
<dbReference type="SMART" id="SM00121">
    <property type="entry name" value="IB"/>
    <property type="match status" value="1"/>
</dbReference>
<evidence type="ECO:0000313" key="8">
    <source>
        <dbReference type="Proteomes" id="UP001372834"/>
    </source>
</evidence>
<dbReference type="Gene3D" id="4.10.40.20">
    <property type="match status" value="1"/>
</dbReference>
<protein>
    <recommendedName>
        <fullName evidence="6">IGFBP N-terminal domain-containing protein</fullName>
    </recommendedName>
</protein>
<evidence type="ECO:0000256" key="2">
    <source>
        <dbReference type="ARBA" id="ARBA00022525"/>
    </source>
</evidence>
<keyword evidence="4" id="KW-1015">Disulfide bond</keyword>
<comment type="subcellular location">
    <subcellularLocation>
        <location evidence="1">Secreted</location>
    </subcellularLocation>
</comment>
<dbReference type="GO" id="GO:0005576">
    <property type="term" value="C:extracellular region"/>
    <property type="evidence" value="ECO:0007669"/>
    <property type="project" value="UniProtKB-SubCell"/>
</dbReference>
<dbReference type="PANTHER" id="PTHR14186">
    <property type="entry name" value="INSULIN-LIKE GROWTH FACTOR BINDING PROTEIN-RELATED"/>
    <property type="match status" value="1"/>
</dbReference>
<name>A0AAN8S8K0_POLSC</name>
<reference evidence="7 8" key="1">
    <citation type="submission" date="2023-10" db="EMBL/GenBank/DDBJ databases">
        <title>Genomes of two closely related lineages of the louse Polyplax serrata with different host specificities.</title>
        <authorList>
            <person name="Martinu J."/>
            <person name="Tarabai H."/>
            <person name="Stefka J."/>
            <person name="Hypsa V."/>
        </authorList>
    </citation>
    <scope>NUCLEOTIDE SEQUENCE [LARGE SCALE GENOMIC DNA]</scope>
    <source>
        <strain evidence="7">HR10_N</strain>
    </source>
</reference>
<gene>
    <name evidence="7" type="ORF">RUM43_009494</name>
</gene>
<dbReference type="GO" id="GO:0005520">
    <property type="term" value="F:insulin-like growth factor binding"/>
    <property type="evidence" value="ECO:0007669"/>
    <property type="project" value="InterPro"/>
</dbReference>
<dbReference type="Proteomes" id="UP001372834">
    <property type="component" value="Unassembled WGS sequence"/>
</dbReference>
<dbReference type="InterPro" id="IPR009030">
    <property type="entry name" value="Growth_fac_rcpt_cys_sf"/>
</dbReference>
<evidence type="ECO:0000313" key="7">
    <source>
        <dbReference type="EMBL" id="KAK6623642.1"/>
    </source>
</evidence>
<proteinExistence type="predicted"/>
<dbReference type="AlphaFoldDB" id="A0AAN8S8K0"/>